<evidence type="ECO:0000313" key="2">
    <source>
        <dbReference type="Proteomes" id="UP000595064"/>
    </source>
</evidence>
<keyword evidence="2" id="KW-1185">Reference proteome</keyword>
<dbReference type="KEGG" id="dla:I6G47_18470"/>
<protein>
    <submittedName>
        <fullName evidence="1">Type I-F CRISPR-associated protein Csy1</fullName>
    </submittedName>
</protein>
<dbReference type="RefSeq" id="WP_016451883.1">
    <property type="nucleotide sequence ID" value="NZ_CP065748.1"/>
</dbReference>
<sequence length="468" mass="52204">MSNAPATGRKAGFRAAIDQFLQERLQSKLEKLKPDDPQRDELVASFLRDTWVASAAKRVDQIQAVTHSLKPIHPDARGTNLYVEPAGLPVLQELGSHALGQSFSGDVVGNAAALDVYKFLKVEVDGTSLLAALLAQDPGALQALHEDPQQAMGLRDAFVGLTQPRAGIPSSHTRAKQLYWLTGSDACADEGYELLAPLFATSLAHAVHAQVQEDRFGESNKAARQARRERKAHDRVFHDYPGLAVQKMGGTKPQNISQLNSERGGVNYLLASLPPVWRSSDVRLPVHASSVFDKLFIGRPEVRSTVRKLRAFLATDPEPNLQTRERREAFVDALIDEMVSLAGEVQQALPAGWSCDSERFGKLVREEQLWLDPLRAELRDEADFAREWLWMDWPAEVGKRFANWLNSQLFGQLPVGDAEARVWRKELLTDEDGFVQQLRELRKRLDAPAYIPIRKTHDELVMHRGGVV</sequence>
<reference evidence="1 2" key="1">
    <citation type="submission" date="2020-12" db="EMBL/GenBank/DDBJ databases">
        <title>FDA dAtabase for Regulatory Grade micrObial Sequences (FDA-ARGOS): Supporting development and validation of Infectious Disease Dx tests.</title>
        <authorList>
            <person name="Sproer C."/>
            <person name="Gronow S."/>
            <person name="Severitt S."/>
            <person name="Schroder I."/>
            <person name="Tallon L."/>
            <person name="Sadzewicz L."/>
            <person name="Zhao X."/>
            <person name="Boylan J."/>
            <person name="Ott S."/>
            <person name="Bowen H."/>
            <person name="Vavikolanu K."/>
            <person name="Mehta A."/>
            <person name="Aluvathingal J."/>
            <person name="Nadendla S."/>
            <person name="Lowell S."/>
            <person name="Myers T."/>
            <person name="Yan Y."/>
            <person name="Sichtig H."/>
        </authorList>
    </citation>
    <scope>NUCLEOTIDE SEQUENCE [LARGE SCALE GENOMIC DNA]</scope>
    <source>
        <strain evidence="1 2">FDAARGOS_890</strain>
    </source>
</reference>
<dbReference type="EMBL" id="CP065748">
    <property type="protein sequence ID" value="QPS79005.1"/>
    <property type="molecule type" value="Genomic_DNA"/>
</dbReference>
<dbReference type="CDD" id="cd09735">
    <property type="entry name" value="Csy1_I-F"/>
    <property type="match status" value="1"/>
</dbReference>
<accession>A0A7T3DCZ6</accession>
<dbReference type="Proteomes" id="UP000595064">
    <property type="component" value="Chromosome"/>
</dbReference>
<dbReference type="InterPro" id="IPR013397">
    <property type="entry name" value="CRISPR-assoc_prot_Csy1"/>
</dbReference>
<dbReference type="Pfam" id="PF09611">
    <property type="entry name" value="Cas_Csy1"/>
    <property type="match status" value="1"/>
</dbReference>
<evidence type="ECO:0000313" key="1">
    <source>
        <dbReference type="EMBL" id="QPS79005.1"/>
    </source>
</evidence>
<organism evidence="1 2">
    <name type="scientific">Delftia lacustris</name>
    <dbReference type="NCBI Taxonomy" id="558537"/>
    <lineage>
        <taxon>Bacteria</taxon>
        <taxon>Pseudomonadati</taxon>
        <taxon>Pseudomonadota</taxon>
        <taxon>Betaproteobacteria</taxon>
        <taxon>Burkholderiales</taxon>
        <taxon>Comamonadaceae</taxon>
        <taxon>Delftia</taxon>
    </lineage>
</organism>
<dbReference type="NCBIfam" id="TIGR02564">
    <property type="entry name" value="cas_Csy1"/>
    <property type="match status" value="1"/>
</dbReference>
<gene>
    <name evidence="1" type="primary">csy1</name>
    <name evidence="1" type="ORF">I6G47_18470</name>
</gene>
<proteinExistence type="predicted"/>
<dbReference type="AlphaFoldDB" id="A0A7T3DCZ6"/>
<name>A0A7T3DCZ6_9BURK</name>